<dbReference type="EMBL" id="JADJZA010000011">
    <property type="protein sequence ID" value="MBK9298958.1"/>
    <property type="molecule type" value="Genomic_DNA"/>
</dbReference>
<evidence type="ECO:0000256" key="8">
    <source>
        <dbReference type="ARBA" id="ARBA00023235"/>
    </source>
</evidence>
<feature type="active site" description="Electrophile" evidence="9">
    <location>
        <position position="101"/>
    </location>
</feature>
<feature type="binding site" evidence="9">
    <location>
        <position position="219"/>
    </location>
    <ligand>
        <name>substrate</name>
    </ligand>
</feature>
<proteinExistence type="inferred from homology"/>
<keyword evidence="7 9" id="KW-0324">Glycolysis</keyword>
<dbReference type="Gene3D" id="3.20.20.70">
    <property type="entry name" value="Aldolase class I"/>
    <property type="match status" value="1"/>
</dbReference>
<dbReference type="InterPro" id="IPR020861">
    <property type="entry name" value="Triosephosphate_isomerase_AS"/>
</dbReference>
<evidence type="ECO:0000256" key="4">
    <source>
        <dbReference type="ARBA" id="ARBA00019397"/>
    </source>
</evidence>
<comment type="function">
    <text evidence="9">Involved in the gluconeogenesis. Catalyzes stereospecifically the conversion of dihydroxyacetone phosphate (DHAP) to D-glyceraldehyde-3-phosphate (G3P).</text>
</comment>
<dbReference type="GO" id="GO:0006096">
    <property type="term" value="P:glycolytic process"/>
    <property type="evidence" value="ECO:0007669"/>
    <property type="project" value="UniProtKB-UniRule"/>
</dbReference>
<keyword evidence="5 9" id="KW-0312">Gluconeogenesis</keyword>
<evidence type="ECO:0000256" key="3">
    <source>
        <dbReference type="ARBA" id="ARBA00011940"/>
    </source>
</evidence>
<comment type="subcellular location">
    <subcellularLocation>
        <location evidence="9 10">Cytoplasm</location>
    </subcellularLocation>
</comment>
<feature type="active site" description="Proton acceptor" evidence="9">
    <location>
        <position position="173"/>
    </location>
</feature>
<comment type="subunit">
    <text evidence="9 10">Homodimer.</text>
</comment>
<dbReference type="HAMAP" id="MF_00147_B">
    <property type="entry name" value="TIM_B"/>
    <property type="match status" value="1"/>
</dbReference>
<evidence type="ECO:0000256" key="2">
    <source>
        <dbReference type="ARBA" id="ARBA00007422"/>
    </source>
</evidence>
<dbReference type="GO" id="GO:0046166">
    <property type="term" value="P:glyceraldehyde-3-phosphate biosynthetic process"/>
    <property type="evidence" value="ECO:0007669"/>
    <property type="project" value="TreeGrafter"/>
</dbReference>
<dbReference type="InterPro" id="IPR013785">
    <property type="entry name" value="Aldolase_TIM"/>
</dbReference>
<evidence type="ECO:0000256" key="1">
    <source>
        <dbReference type="ARBA" id="ARBA00004680"/>
    </source>
</evidence>
<keyword evidence="8 9" id="KW-0413">Isomerase</keyword>
<dbReference type="InterPro" id="IPR035990">
    <property type="entry name" value="TIM_sf"/>
</dbReference>
<comment type="pathway">
    <text evidence="9 10">Carbohydrate biosynthesis; gluconeogenesis.</text>
</comment>
<keyword evidence="6 9" id="KW-0963">Cytoplasm</keyword>
<comment type="pathway">
    <text evidence="1 9 10">Carbohydrate degradation; glycolysis; D-glyceraldehyde 3-phosphate from glycerone phosphate: step 1/1.</text>
</comment>
<name>A0A936NGH5_9ACTN</name>
<evidence type="ECO:0000256" key="9">
    <source>
        <dbReference type="HAMAP-Rule" id="MF_00147"/>
    </source>
</evidence>
<dbReference type="PANTHER" id="PTHR21139:SF42">
    <property type="entry name" value="TRIOSEPHOSPHATE ISOMERASE"/>
    <property type="match status" value="1"/>
</dbReference>
<feature type="binding site" evidence="9">
    <location>
        <begin position="11"/>
        <end position="13"/>
    </location>
    <ligand>
        <name>substrate</name>
    </ligand>
</feature>
<dbReference type="SUPFAM" id="SSF51351">
    <property type="entry name" value="Triosephosphate isomerase (TIM)"/>
    <property type="match status" value="1"/>
</dbReference>
<dbReference type="NCBIfam" id="TIGR00419">
    <property type="entry name" value="tim"/>
    <property type="match status" value="1"/>
</dbReference>
<accession>A0A936NGH5</accession>
<feature type="binding site" evidence="9">
    <location>
        <position position="179"/>
    </location>
    <ligand>
        <name>substrate</name>
    </ligand>
</feature>
<comment type="caution">
    <text evidence="11">The sequence shown here is derived from an EMBL/GenBank/DDBJ whole genome shotgun (WGS) entry which is preliminary data.</text>
</comment>
<dbReference type="EC" id="5.3.1.1" evidence="3 9"/>
<evidence type="ECO:0000256" key="7">
    <source>
        <dbReference type="ARBA" id="ARBA00023152"/>
    </source>
</evidence>
<dbReference type="PROSITE" id="PS00171">
    <property type="entry name" value="TIM_1"/>
    <property type="match status" value="1"/>
</dbReference>
<sequence length="257" mass="27122">MTERTPLISGNWKMHHNHFEAIQVTQKLHYRLGEHDYSKVGVSIHPPFTDIRSVQTVIGADRMKILLGAQNCHAEEKGAFTGEVSAPMLAKLEVSLVIVGHSERRQLFGETDEVVNAKVKAVLAAGMTPILCCGETLEEREAGEAETKVATQVRAGLDGVAADAVASMVIAYEPIWAIGTGRTATSEDAQAMCATVRSVVGETAGAAAADGVRIQYGGSVKPGNIAELMGQADIDGALVGGASLDPDDFASICSYQD</sequence>
<evidence type="ECO:0000256" key="10">
    <source>
        <dbReference type="RuleBase" id="RU363013"/>
    </source>
</evidence>
<dbReference type="GO" id="GO:0005829">
    <property type="term" value="C:cytosol"/>
    <property type="evidence" value="ECO:0007669"/>
    <property type="project" value="TreeGrafter"/>
</dbReference>
<dbReference type="CDD" id="cd00311">
    <property type="entry name" value="TIM"/>
    <property type="match status" value="1"/>
</dbReference>
<dbReference type="GO" id="GO:0004807">
    <property type="term" value="F:triose-phosphate isomerase activity"/>
    <property type="evidence" value="ECO:0007669"/>
    <property type="project" value="UniProtKB-UniRule"/>
</dbReference>
<dbReference type="Pfam" id="PF00121">
    <property type="entry name" value="TIM"/>
    <property type="match status" value="1"/>
</dbReference>
<dbReference type="FunFam" id="3.20.20.70:FF:000016">
    <property type="entry name" value="Triosephosphate isomerase"/>
    <property type="match status" value="1"/>
</dbReference>
<evidence type="ECO:0000313" key="12">
    <source>
        <dbReference type="Proteomes" id="UP000727993"/>
    </source>
</evidence>
<protein>
    <recommendedName>
        <fullName evidence="4 9">Triosephosphate isomerase</fullName>
        <shortName evidence="9">TIM</shortName>
        <shortName evidence="9">TPI</shortName>
        <ecNumber evidence="3 9">5.3.1.1</ecNumber>
    </recommendedName>
    <alternativeName>
        <fullName evidence="9">Triose-phosphate isomerase</fullName>
    </alternativeName>
</protein>
<reference evidence="11 12" key="1">
    <citation type="submission" date="2020-10" db="EMBL/GenBank/DDBJ databases">
        <title>Connecting structure to function with the recovery of over 1000 high-quality activated sludge metagenome-assembled genomes encoding full-length rRNA genes using long-read sequencing.</title>
        <authorList>
            <person name="Singleton C.M."/>
            <person name="Petriglieri F."/>
            <person name="Kristensen J.M."/>
            <person name="Kirkegaard R.H."/>
            <person name="Michaelsen T.Y."/>
            <person name="Andersen M.H."/>
            <person name="Karst S.M."/>
            <person name="Dueholm M.S."/>
            <person name="Nielsen P.H."/>
            <person name="Albertsen M."/>
        </authorList>
    </citation>
    <scope>NUCLEOTIDE SEQUENCE [LARGE SCALE GENOMIC DNA]</scope>
    <source>
        <strain evidence="11">Lyne_18-Q3-R50-59_MAXAC.006</strain>
    </source>
</reference>
<evidence type="ECO:0000313" key="11">
    <source>
        <dbReference type="EMBL" id="MBK9298958.1"/>
    </source>
</evidence>
<dbReference type="InterPro" id="IPR022896">
    <property type="entry name" value="TrioseP_Isoase_bac/euk"/>
</dbReference>
<dbReference type="GO" id="GO:0006094">
    <property type="term" value="P:gluconeogenesis"/>
    <property type="evidence" value="ECO:0007669"/>
    <property type="project" value="UniProtKB-UniRule"/>
</dbReference>
<evidence type="ECO:0000256" key="6">
    <source>
        <dbReference type="ARBA" id="ARBA00022490"/>
    </source>
</evidence>
<dbReference type="PROSITE" id="PS51440">
    <property type="entry name" value="TIM_2"/>
    <property type="match status" value="1"/>
</dbReference>
<feature type="binding site" evidence="9">
    <location>
        <begin position="240"/>
        <end position="241"/>
    </location>
    <ligand>
        <name>substrate</name>
    </ligand>
</feature>
<gene>
    <name evidence="9" type="primary">tpiA</name>
    <name evidence="11" type="ORF">IPN02_19450</name>
</gene>
<dbReference type="Proteomes" id="UP000727993">
    <property type="component" value="Unassembled WGS sequence"/>
</dbReference>
<dbReference type="GO" id="GO:0019563">
    <property type="term" value="P:glycerol catabolic process"/>
    <property type="evidence" value="ECO:0007669"/>
    <property type="project" value="TreeGrafter"/>
</dbReference>
<evidence type="ECO:0000256" key="5">
    <source>
        <dbReference type="ARBA" id="ARBA00022432"/>
    </source>
</evidence>
<dbReference type="InterPro" id="IPR000652">
    <property type="entry name" value="Triosephosphate_isomerase"/>
</dbReference>
<comment type="catalytic activity">
    <reaction evidence="9 10">
        <text>D-glyceraldehyde 3-phosphate = dihydroxyacetone phosphate</text>
        <dbReference type="Rhea" id="RHEA:18585"/>
        <dbReference type="ChEBI" id="CHEBI:57642"/>
        <dbReference type="ChEBI" id="CHEBI:59776"/>
        <dbReference type="EC" id="5.3.1.1"/>
    </reaction>
</comment>
<dbReference type="PANTHER" id="PTHR21139">
    <property type="entry name" value="TRIOSEPHOSPHATE ISOMERASE"/>
    <property type="match status" value="1"/>
</dbReference>
<organism evidence="11 12">
    <name type="scientific">Candidatus Neomicrothrix subdominans</name>
    <dbReference type="NCBI Taxonomy" id="2954438"/>
    <lineage>
        <taxon>Bacteria</taxon>
        <taxon>Bacillati</taxon>
        <taxon>Actinomycetota</taxon>
        <taxon>Acidimicrobiia</taxon>
        <taxon>Acidimicrobiales</taxon>
        <taxon>Microthrixaceae</taxon>
        <taxon>Candidatus Neomicrothrix</taxon>
    </lineage>
</organism>
<dbReference type="AlphaFoldDB" id="A0A936NGH5"/>
<comment type="similarity">
    <text evidence="2 9 10">Belongs to the triosephosphate isomerase family.</text>
</comment>